<name>A0ABS8YBE4_9BACL</name>
<evidence type="ECO:0000313" key="2">
    <source>
        <dbReference type="Proteomes" id="UP001199916"/>
    </source>
</evidence>
<dbReference type="RefSeq" id="WP_233696331.1">
    <property type="nucleotide sequence ID" value="NZ_JAJNBZ010000004.1"/>
</dbReference>
<organism evidence="1 2">
    <name type="scientific">Paenibacillus profundus</name>
    <dbReference type="NCBI Taxonomy" id="1173085"/>
    <lineage>
        <taxon>Bacteria</taxon>
        <taxon>Bacillati</taxon>
        <taxon>Bacillota</taxon>
        <taxon>Bacilli</taxon>
        <taxon>Bacillales</taxon>
        <taxon>Paenibacillaceae</taxon>
        <taxon>Paenibacillus</taxon>
    </lineage>
</organism>
<dbReference type="SUPFAM" id="SSF53448">
    <property type="entry name" value="Nucleotide-diphospho-sugar transferases"/>
    <property type="match status" value="1"/>
</dbReference>
<sequence>MKIVTIIQARMGSTRLPGKVLLTLGETIVLDYVVSRCKQIKGVNEVIVATSTEKADDEIEQWCNEHQILCSRGSQDDVLSRYYKCAKEQEVDYVFRVTSDCPFVDYEMATDIVNYMQQDQYDIIKVEGDLPRGLVAELFSFETLEYMNKHGLEERHREHVTYYAYEYPEYFRIGHFQADIRLQHPHLRVTLDTSEDYDLCTSIANQFKDDLLVSSQDVITFLLNHPEVASINAHIEQKQVI</sequence>
<dbReference type="CDD" id="cd02518">
    <property type="entry name" value="GT2_SpsF"/>
    <property type="match status" value="1"/>
</dbReference>
<comment type="caution">
    <text evidence="1">The sequence shown here is derived from an EMBL/GenBank/DDBJ whole genome shotgun (WGS) entry which is preliminary data.</text>
</comment>
<reference evidence="1 2" key="1">
    <citation type="submission" date="2021-11" db="EMBL/GenBank/DDBJ databases">
        <title>Draft genome sequence of Paenibacillus profundus YoMME, a new Gram-positive bacteria with exoelectrogenic properties.</title>
        <authorList>
            <person name="Hubenova Y."/>
            <person name="Hubenova E."/>
            <person name="Manasiev Y."/>
            <person name="Peykov S."/>
            <person name="Mitov M."/>
        </authorList>
    </citation>
    <scope>NUCLEOTIDE SEQUENCE [LARGE SCALE GENOMIC DNA]</scope>
    <source>
        <strain evidence="1 2">YoMME</strain>
    </source>
</reference>
<dbReference type="PANTHER" id="PTHR42866:SF1">
    <property type="entry name" value="SPORE COAT POLYSACCHARIDE BIOSYNTHESIS PROTEIN SPSF"/>
    <property type="match status" value="1"/>
</dbReference>
<evidence type="ECO:0000313" key="1">
    <source>
        <dbReference type="EMBL" id="MCE5169316.1"/>
    </source>
</evidence>
<gene>
    <name evidence="1" type="ORF">LQV63_08325</name>
</gene>
<accession>A0ABS8YBE4</accession>
<proteinExistence type="predicted"/>
<dbReference type="Pfam" id="PF02348">
    <property type="entry name" value="CTP_transf_3"/>
    <property type="match status" value="1"/>
</dbReference>
<dbReference type="Proteomes" id="UP001199916">
    <property type="component" value="Unassembled WGS sequence"/>
</dbReference>
<dbReference type="InterPro" id="IPR029044">
    <property type="entry name" value="Nucleotide-diphossugar_trans"/>
</dbReference>
<dbReference type="InterPro" id="IPR003329">
    <property type="entry name" value="Cytidylyl_trans"/>
</dbReference>
<keyword evidence="2" id="KW-1185">Reference proteome</keyword>
<dbReference type="PANTHER" id="PTHR42866">
    <property type="entry name" value="3-DEOXY-MANNO-OCTULOSONATE CYTIDYLYLTRANSFERASE"/>
    <property type="match status" value="1"/>
</dbReference>
<dbReference type="EMBL" id="JAJNBZ010000004">
    <property type="protein sequence ID" value="MCE5169316.1"/>
    <property type="molecule type" value="Genomic_DNA"/>
</dbReference>
<dbReference type="Gene3D" id="3.90.550.10">
    <property type="entry name" value="Spore Coat Polysaccharide Biosynthesis Protein SpsA, Chain A"/>
    <property type="match status" value="1"/>
</dbReference>
<protein>
    <submittedName>
        <fullName evidence="1">Glycosyltransferase family protein</fullName>
    </submittedName>
</protein>